<evidence type="ECO:0000313" key="2">
    <source>
        <dbReference type="Proteomes" id="UP000000560"/>
    </source>
</evidence>
<dbReference type="RefSeq" id="XP_664807.1">
    <property type="nucleotide sequence ID" value="XM_659715.1"/>
</dbReference>
<proteinExistence type="predicted"/>
<protein>
    <submittedName>
        <fullName evidence="1">Uncharacterized protein</fullName>
    </submittedName>
</protein>
<reference evidence="2" key="2">
    <citation type="journal article" date="2009" name="Fungal Genet. Biol.">
        <title>The 2008 update of the Aspergillus nidulans genome annotation: a community effort.</title>
        <authorList>
            <person name="Wortman J.R."/>
            <person name="Gilsenan J.M."/>
            <person name="Joardar V."/>
            <person name="Deegan J."/>
            <person name="Clutterbuck J."/>
            <person name="Andersen M.R."/>
            <person name="Archer D."/>
            <person name="Bencina M."/>
            <person name="Braus G."/>
            <person name="Coutinho P."/>
            <person name="von Dohren H."/>
            <person name="Doonan J."/>
            <person name="Driessen A.J."/>
            <person name="Durek P."/>
            <person name="Espeso E."/>
            <person name="Fekete E."/>
            <person name="Flipphi M."/>
            <person name="Estrada C.G."/>
            <person name="Geysens S."/>
            <person name="Goldman G."/>
            <person name="de Groot P.W."/>
            <person name="Hansen K."/>
            <person name="Harris S.D."/>
            <person name="Heinekamp T."/>
            <person name="Helmstaedt K."/>
            <person name="Henrissat B."/>
            <person name="Hofmann G."/>
            <person name="Homan T."/>
            <person name="Horio T."/>
            <person name="Horiuchi H."/>
            <person name="James S."/>
            <person name="Jones M."/>
            <person name="Karaffa L."/>
            <person name="Karanyi Z."/>
            <person name="Kato M."/>
            <person name="Keller N."/>
            <person name="Kelly D.E."/>
            <person name="Kiel J.A."/>
            <person name="Kim J.M."/>
            <person name="van der Klei I.J."/>
            <person name="Klis F.M."/>
            <person name="Kovalchuk A."/>
            <person name="Krasevec N."/>
            <person name="Kubicek C.P."/>
            <person name="Liu B."/>
            <person name="Maccabe A."/>
            <person name="Meyer V."/>
            <person name="Mirabito P."/>
            <person name="Miskei M."/>
            <person name="Mos M."/>
            <person name="Mullins J."/>
            <person name="Nelson D.R."/>
            <person name="Nielsen J."/>
            <person name="Oakley B.R."/>
            <person name="Osmani S.A."/>
            <person name="Pakula T."/>
            <person name="Paszewski A."/>
            <person name="Paulsen I."/>
            <person name="Pilsyk S."/>
            <person name="Pocsi I."/>
            <person name="Punt P.J."/>
            <person name="Ram A.F."/>
            <person name="Ren Q."/>
            <person name="Robellet X."/>
            <person name="Robson G."/>
            <person name="Seiboth B."/>
            <person name="van Solingen P."/>
            <person name="Specht T."/>
            <person name="Sun J."/>
            <person name="Taheri-Talesh N."/>
            <person name="Takeshita N."/>
            <person name="Ussery D."/>
            <person name="vanKuyk P.A."/>
            <person name="Visser H."/>
            <person name="van de Vondervoort P.J."/>
            <person name="de Vries R.P."/>
            <person name="Walton J."/>
            <person name="Xiang X."/>
            <person name="Xiong Y."/>
            <person name="Zeng A.P."/>
            <person name="Brandt B.W."/>
            <person name="Cornell M.J."/>
            <person name="van den Hondel C.A."/>
            <person name="Visser J."/>
            <person name="Oliver S.G."/>
            <person name="Turner G."/>
        </authorList>
    </citation>
    <scope>GENOME REANNOTATION</scope>
    <source>
        <strain evidence="2">FGSC A4 / ATCC 38163 / CBS 112.46 / NRRL 194 / M139</strain>
    </source>
</reference>
<gene>
    <name evidence="1" type="ORF">ANIA_07203</name>
</gene>
<dbReference type="GeneID" id="2869948"/>
<keyword evidence="2" id="KW-1185">Reference proteome</keyword>
<dbReference type="KEGG" id="ani:ANIA_07203"/>
<dbReference type="OrthoDB" id="3469466at2759"/>
<dbReference type="AlphaFoldDB" id="Q5AWX7"/>
<name>Q5AWX7_EMENI</name>
<accession>Q5AWX7</accession>
<dbReference type="Proteomes" id="UP000000560">
    <property type="component" value="Chromosome IV"/>
</dbReference>
<sequence length="369" mass="40422">MSGLFGVMKPVHVRRGPTLNEQSGHVRSTLLRRVLAEKKTKQREDAASVEQGEGVRTGRDLLGLGQALRLEASPTTPANHRTLRCEHSQDGLRAGRMQDPTLTLQASSCCPTCGRVRILPAAPAAPAAASVSHLTTNFLHELLDLTTATLWPHFRAQDYAASCNRSWVYPLEEKSKEQLELKSLVLQELQKEVANISETYSPDALVMCILYLARIPPAALEGRAGHRATLWRDPEPARVCASLALCLSDLMSAMQNLTKPIYPIVGVDAKPLDLQPPSLLFHRLCNQNVSQPVILWCVAVAMSMLNMPDKTASAPSTLVPYMALLSQNAGVDSLDKLMALLESFAWVDAAVQYTEIVCGYQARLHETGR</sequence>
<dbReference type="HOGENOM" id="CLU_750115_0_0_1"/>
<accession>C8VD19</accession>
<organism evidence="1 2">
    <name type="scientific">Emericella nidulans (strain FGSC A4 / ATCC 38163 / CBS 112.46 / NRRL 194 / M139)</name>
    <name type="common">Aspergillus nidulans</name>
    <dbReference type="NCBI Taxonomy" id="227321"/>
    <lineage>
        <taxon>Eukaryota</taxon>
        <taxon>Fungi</taxon>
        <taxon>Dikarya</taxon>
        <taxon>Ascomycota</taxon>
        <taxon>Pezizomycotina</taxon>
        <taxon>Eurotiomycetes</taxon>
        <taxon>Eurotiomycetidae</taxon>
        <taxon>Eurotiales</taxon>
        <taxon>Aspergillaceae</taxon>
        <taxon>Aspergillus</taxon>
        <taxon>Aspergillus subgen. Nidulantes</taxon>
    </lineage>
</organism>
<dbReference type="InParanoid" id="Q5AWX7"/>
<dbReference type="VEuPathDB" id="FungiDB:AN7203"/>
<dbReference type="EMBL" id="BN001304">
    <property type="protein sequence ID" value="CBF78873.1"/>
    <property type="molecule type" value="Genomic_DNA"/>
</dbReference>
<reference evidence="2" key="1">
    <citation type="journal article" date="2005" name="Nature">
        <title>Sequencing of Aspergillus nidulans and comparative analysis with A. fumigatus and A. oryzae.</title>
        <authorList>
            <person name="Galagan J.E."/>
            <person name="Calvo S.E."/>
            <person name="Cuomo C."/>
            <person name="Ma L.J."/>
            <person name="Wortman J.R."/>
            <person name="Batzoglou S."/>
            <person name="Lee S.I."/>
            <person name="Basturkmen M."/>
            <person name="Spevak C.C."/>
            <person name="Clutterbuck J."/>
            <person name="Kapitonov V."/>
            <person name="Jurka J."/>
            <person name="Scazzocchio C."/>
            <person name="Farman M."/>
            <person name="Butler J."/>
            <person name="Purcell S."/>
            <person name="Harris S."/>
            <person name="Braus G.H."/>
            <person name="Draht O."/>
            <person name="Busch S."/>
            <person name="D'Enfert C."/>
            <person name="Bouchier C."/>
            <person name="Goldman G.H."/>
            <person name="Bell-Pedersen D."/>
            <person name="Griffiths-Jones S."/>
            <person name="Doonan J.H."/>
            <person name="Yu J."/>
            <person name="Vienken K."/>
            <person name="Pain A."/>
            <person name="Freitag M."/>
            <person name="Selker E.U."/>
            <person name="Archer D.B."/>
            <person name="Penalva M.A."/>
            <person name="Oakley B.R."/>
            <person name="Momany M."/>
            <person name="Tanaka T."/>
            <person name="Kumagai T."/>
            <person name="Asai K."/>
            <person name="Machida M."/>
            <person name="Nierman W.C."/>
            <person name="Denning D.W."/>
            <person name="Caddick M."/>
            <person name="Hynes M."/>
            <person name="Paoletti M."/>
            <person name="Fischer R."/>
            <person name="Miller B."/>
            <person name="Dyer P."/>
            <person name="Sachs M.S."/>
            <person name="Osmani S.A."/>
            <person name="Birren B.W."/>
        </authorList>
    </citation>
    <scope>NUCLEOTIDE SEQUENCE [LARGE SCALE GENOMIC DNA]</scope>
    <source>
        <strain evidence="2">FGSC A4 / ATCC 38163 / CBS 112.46 / NRRL 194 / M139</strain>
    </source>
</reference>
<evidence type="ECO:0000313" key="1">
    <source>
        <dbReference type="EMBL" id="CBF78873.1"/>
    </source>
</evidence>